<dbReference type="Gene3D" id="3.40.50.1240">
    <property type="entry name" value="Phosphoglycerate mutase-like"/>
    <property type="match status" value="1"/>
</dbReference>
<organism evidence="1 2">
    <name type="scientific">Qipengyuania qiaonensis</name>
    <dbReference type="NCBI Taxonomy" id="2867240"/>
    <lineage>
        <taxon>Bacteria</taxon>
        <taxon>Pseudomonadati</taxon>
        <taxon>Pseudomonadota</taxon>
        <taxon>Alphaproteobacteria</taxon>
        <taxon>Sphingomonadales</taxon>
        <taxon>Erythrobacteraceae</taxon>
        <taxon>Qipengyuania</taxon>
    </lineage>
</organism>
<dbReference type="SMART" id="SM00855">
    <property type="entry name" value="PGAM"/>
    <property type="match status" value="1"/>
</dbReference>
<dbReference type="EMBL" id="JAIGNO010000002">
    <property type="protein sequence ID" value="MBX7481994.1"/>
    <property type="molecule type" value="Genomic_DNA"/>
</dbReference>
<dbReference type="CDD" id="cd07067">
    <property type="entry name" value="HP_PGM_like"/>
    <property type="match status" value="1"/>
</dbReference>
<dbReference type="PANTHER" id="PTHR48100">
    <property type="entry name" value="BROAD-SPECIFICITY PHOSPHATASE YOR283W-RELATED"/>
    <property type="match status" value="1"/>
</dbReference>
<dbReference type="InterPro" id="IPR013078">
    <property type="entry name" value="His_Pase_superF_clade-1"/>
</dbReference>
<dbReference type="Pfam" id="PF00300">
    <property type="entry name" value="His_Phos_1"/>
    <property type="match status" value="1"/>
</dbReference>
<evidence type="ECO:0000313" key="1">
    <source>
        <dbReference type="EMBL" id="MBX7481994.1"/>
    </source>
</evidence>
<protein>
    <submittedName>
        <fullName evidence="1">Histidine phosphatase family protein</fullName>
    </submittedName>
</protein>
<name>A0ABS7J7Y1_9SPHN</name>
<comment type="caution">
    <text evidence="1">The sequence shown here is derived from an EMBL/GenBank/DDBJ whole genome shotgun (WGS) entry which is preliminary data.</text>
</comment>
<evidence type="ECO:0000313" key="2">
    <source>
        <dbReference type="Proteomes" id="UP000755104"/>
    </source>
</evidence>
<proteinExistence type="predicted"/>
<gene>
    <name evidence="1" type="ORF">K3174_05590</name>
</gene>
<reference evidence="1 2" key="1">
    <citation type="submission" date="2021-08" db="EMBL/GenBank/DDBJ databases">
        <title>Comparative Genomics Analysis of the Genus Qipengyuania Reveals Extensive Genetic Diversity and Metabolic Versatility, Including the Description of Fifteen Novel Species.</title>
        <authorList>
            <person name="Liu Y."/>
        </authorList>
    </citation>
    <scope>NUCLEOTIDE SEQUENCE [LARGE SCALE GENOMIC DNA]</scope>
    <source>
        <strain evidence="1 2">6D47A</strain>
    </source>
</reference>
<dbReference type="InterPro" id="IPR050275">
    <property type="entry name" value="PGM_Phosphatase"/>
</dbReference>
<dbReference type="Proteomes" id="UP000755104">
    <property type="component" value="Unassembled WGS sequence"/>
</dbReference>
<dbReference type="InterPro" id="IPR029033">
    <property type="entry name" value="His_PPase_superfam"/>
</dbReference>
<dbReference type="RefSeq" id="WP_221556500.1">
    <property type="nucleotide sequence ID" value="NZ_JAIGNO010000002.1"/>
</dbReference>
<dbReference type="SUPFAM" id="SSF53254">
    <property type="entry name" value="Phosphoglycerate mutase-like"/>
    <property type="match status" value="1"/>
</dbReference>
<accession>A0ABS7J7Y1</accession>
<sequence>MFVIVRHGNTFEAGEDPRRIGARTDLPLTAHGFAQADALGRHFSNKRWQFARVLVSPLQRTQQTAQAILKIQTSAPVPEPAEFLREIDHGPDENMSESAVLGRIGTQALSAWEDSAIPPPGWVVGADERIDAWRDLFDNGQDAVGPVLLVTSNGAARFALLADPTIREEAQKLPSLKLPTGGYGTIARDDAGQLSLIAWGVRP</sequence>
<keyword evidence="2" id="KW-1185">Reference proteome</keyword>